<sequence length="154" mass="16797">MSISMSLFPPPPTHLPPSFSSKHHFNLKPTLSIRHTNPPFLLSTFKACIDDGGTEVSAFAATLEGSKSEQKEPEASESVPVAEENSNGVVASGGGVKVAVSKFEDPRWISGTWDLKQLEKDGKTDWDAVIFAFSCINAWREPAIGFKLMLESQF</sequence>
<comment type="caution">
    <text evidence="2">The sequence shown here is derived from an EMBL/GenBank/DDBJ whole genome shotgun (WGS) entry which is preliminary data.</text>
</comment>
<evidence type="ECO:0000313" key="3">
    <source>
        <dbReference type="Proteomes" id="UP001162972"/>
    </source>
</evidence>
<evidence type="ECO:0000256" key="1">
    <source>
        <dbReference type="SAM" id="MobiDB-lite"/>
    </source>
</evidence>
<organism evidence="2 3">
    <name type="scientific">Salix udensis</name>
    <dbReference type="NCBI Taxonomy" id="889485"/>
    <lineage>
        <taxon>Eukaryota</taxon>
        <taxon>Viridiplantae</taxon>
        <taxon>Streptophyta</taxon>
        <taxon>Embryophyta</taxon>
        <taxon>Tracheophyta</taxon>
        <taxon>Spermatophyta</taxon>
        <taxon>Magnoliopsida</taxon>
        <taxon>eudicotyledons</taxon>
        <taxon>Gunneridae</taxon>
        <taxon>Pentapetalae</taxon>
        <taxon>rosids</taxon>
        <taxon>fabids</taxon>
        <taxon>Malpighiales</taxon>
        <taxon>Salicaceae</taxon>
        <taxon>Saliceae</taxon>
        <taxon>Salix</taxon>
    </lineage>
</organism>
<protein>
    <submittedName>
        <fullName evidence="2">Uncharacterized protein</fullName>
    </submittedName>
</protein>
<dbReference type="Proteomes" id="UP001162972">
    <property type="component" value="Chromosome 2"/>
</dbReference>
<evidence type="ECO:0000313" key="2">
    <source>
        <dbReference type="EMBL" id="KAJ6405457.1"/>
    </source>
</evidence>
<reference evidence="2 3" key="1">
    <citation type="journal article" date="2023" name="Int. J. Mol. Sci.">
        <title>De Novo Assembly and Annotation of 11 Diverse Shrub Willow (Salix) Genomes Reveals Novel Gene Organization in Sex-Linked Regions.</title>
        <authorList>
            <person name="Hyden B."/>
            <person name="Feng K."/>
            <person name="Yates T.B."/>
            <person name="Jawdy S."/>
            <person name="Cereghino C."/>
            <person name="Smart L.B."/>
            <person name="Muchero W."/>
        </authorList>
    </citation>
    <scope>NUCLEOTIDE SEQUENCE [LARGE SCALE GENOMIC DNA]</scope>
    <source>
        <tissue evidence="2">Shoot tip</tissue>
    </source>
</reference>
<gene>
    <name evidence="2" type="ORF">OIU84_013424</name>
</gene>
<dbReference type="AlphaFoldDB" id="A0AAD6JJ85"/>
<dbReference type="EMBL" id="JAPFFJ010000017">
    <property type="protein sequence ID" value="KAJ6405457.1"/>
    <property type="molecule type" value="Genomic_DNA"/>
</dbReference>
<feature type="region of interest" description="Disordered" evidence="1">
    <location>
        <begin position="63"/>
        <end position="87"/>
    </location>
</feature>
<name>A0AAD6JJ85_9ROSI</name>
<accession>A0AAD6JJ85</accession>
<keyword evidence="3" id="KW-1185">Reference proteome</keyword>
<proteinExistence type="predicted"/>